<reference evidence="5" key="2">
    <citation type="journal article" date="2019" name="Int. J. Syst. Evol. Microbiol.">
        <title>The Global Catalogue of Microorganisms (GCM) 10K type strain sequencing project: providing services to taxonomists for standard genome sequencing and annotation.</title>
        <authorList>
            <consortium name="The Broad Institute Genomics Platform"/>
            <consortium name="The Broad Institute Genome Sequencing Center for Infectious Disease"/>
            <person name="Wu L."/>
            <person name="Ma J."/>
        </authorList>
    </citation>
    <scope>NUCLEOTIDE SEQUENCE [LARGE SCALE GENOMIC DNA]</scope>
    <source>
        <strain evidence="5">NBRC 107710</strain>
    </source>
</reference>
<keyword evidence="5" id="KW-1185">Reference proteome</keyword>
<dbReference type="Proteomes" id="UP001156881">
    <property type="component" value="Unassembled WGS sequence"/>
</dbReference>
<evidence type="ECO:0000313" key="4">
    <source>
        <dbReference type="Proteomes" id="UP000517759"/>
    </source>
</evidence>
<protein>
    <submittedName>
        <fullName evidence="3">Uncharacterized protein</fullName>
    </submittedName>
</protein>
<evidence type="ECO:0000313" key="2">
    <source>
        <dbReference type="EMBL" id="GLS45032.1"/>
    </source>
</evidence>
<sequence>MRPFLILCLLLTSASAFAEPSATVVGCDNLVTLRRLSMQSPDGTDIPAEFGGCHAIPADRVGEVEKRSMIGDVPYECRSVKEASCLWLRP</sequence>
<reference evidence="3 4" key="3">
    <citation type="submission" date="2020-08" db="EMBL/GenBank/DDBJ databases">
        <title>Genomic Encyclopedia of Type Strains, Phase IV (KMG-IV): sequencing the most valuable type-strain genomes for metagenomic binning, comparative biology and taxonomic classification.</title>
        <authorList>
            <person name="Goeker M."/>
        </authorList>
    </citation>
    <scope>NUCLEOTIDE SEQUENCE [LARGE SCALE GENOMIC DNA]</scope>
    <source>
        <strain evidence="3 4">DSM 24105</strain>
    </source>
</reference>
<reference evidence="2" key="4">
    <citation type="submission" date="2023-01" db="EMBL/GenBank/DDBJ databases">
        <title>Draft genome sequence of Methylobacterium brachythecii strain NBRC 107710.</title>
        <authorList>
            <person name="Sun Q."/>
            <person name="Mori K."/>
        </authorList>
    </citation>
    <scope>NUCLEOTIDE SEQUENCE</scope>
    <source>
        <strain evidence="2">NBRC 107710</strain>
    </source>
</reference>
<dbReference type="AlphaFoldDB" id="A0A7W6ARK8"/>
<evidence type="ECO:0000256" key="1">
    <source>
        <dbReference type="SAM" id="SignalP"/>
    </source>
</evidence>
<evidence type="ECO:0000313" key="3">
    <source>
        <dbReference type="EMBL" id="MBB3904622.1"/>
    </source>
</evidence>
<feature type="signal peptide" evidence="1">
    <location>
        <begin position="1"/>
        <end position="18"/>
    </location>
</feature>
<keyword evidence="1" id="KW-0732">Signal</keyword>
<comment type="caution">
    <text evidence="3">The sequence shown here is derived from an EMBL/GenBank/DDBJ whole genome shotgun (WGS) entry which is preliminary data.</text>
</comment>
<dbReference type="EMBL" id="JACIDN010000008">
    <property type="protein sequence ID" value="MBB3904622.1"/>
    <property type="molecule type" value="Genomic_DNA"/>
</dbReference>
<organism evidence="3 4">
    <name type="scientific">Methylobacterium brachythecii</name>
    <dbReference type="NCBI Taxonomy" id="1176177"/>
    <lineage>
        <taxon>Bacteria</taxon>
        <taxon>Pseudomonadati</taxon>
        <taxon>Pseudomonadota</taxon>
        <taxon>Alphaproteobacteria</taxon>
        <taxon>Hyphomicrobiales</taxon>
        <taxon>Methylobacteriaceae</taxon>
        <taxon>Methylobacterium</taxon>
    </lineage>
</organism>
<name>A0A7W6ARK8_9HYPH</name>
<evidence type="ECO:0000313" key="5">
    <source>
        <dbReference type="Proteomes" id="UP001156881"/>
    </source>
</evidence>
<dbReference type="EMBL" id="BSPG01000017">
    <property type="protein sequence ID" value="GLS45032.1"/>
    <property type="molecule type" value="Genomic_DNA"/>
</dbReference>
<proteinExistence type="predicted"/>
<reference evidence="2" key="1">
    <citation type="journal article" date="2014" name="Int. J. Syst. Evol. Microbiol.">
        <title>Complete genome of a new Firmicutes species belonging to the dominant human colonic microbiota ('Ruminococcus bicirculans') reveals two chromosomes and a selective capacity to utilize plant glucans.</title>
        <authorList>
            <consortium name="NISC Comparative Sequencing Program"/>
            <person name="Wegmann U."/>
            <person name="Louis P."/>
            <person name="Goesmann A."/>
            <person name="Henrissat B."/>
            <person name="Duncan S.H."/>
            <person name="Flint H.J."/>
        </authorList>
    </citation>
    <scope>NUCLEOTIDE SEQUENCE</scope>
    <source>
        <strain evidence="2">NBRC 107710</strain>
    </source>
</reference>
<dbReference type="Proteomes" id="UP000517759">
    <property type="component" value="Unassembled WGS sequence"/>
</dbReference>
<gene>
    <name evidence="2" type="ORF">GCM10007884_30210</name>
    <name evidence="3" type="ORF">GGR33_004145</name>
</gene>
<feature type="chain" id="PRO_5031029765" evidence="1">
    <location>
        <begin position="19"/>
        <end position="90"/>
    </location>
</feature>
<dbReference type="RefSeq" id="WP_183508639.1">
    <property type="nucleotide sequence ID" value="NZ_BSPG01000017.1"/>
</dbReference>
<accession>A0A7W6ARK8</accession>